<evidence type="ECO:0000256" key="3">
    <source>
        <dbReference type="ARBA" id="ARBA00022991"/>
    </source>
</evidence>
<dbReference type="CDD" id="cd00130">
    <property type="entry name" value="PAS"/>
    <property type="match status" value="1"/>
</dbReference>
<dbReference type="Gene3D" id="3.30.450.20">
    <property type="entry name" value="PAS domain"/>
    <property type="match status" value="1"/>
</dbReference>
<keyword evidence="3" id="KW-0157">Chromophore</keyword>
<reference evidence="5 6" key="1">
    <citation type="submission" date="2014-10" db="EMBL/GenBank/DDBJ databases">
        <title>Draft genome sequence of the proteorhodopsin-containing marine bacterium Dokdonia donghaensis.</title>
        <authorList>
            <person name="Gomez-Consarnau L."/>
            <person name="Gonzalez J.M."/>
            <person name="Riedel T."/>
            <person name="Jaenicke S."/>
            <person name="Wagner-Doebler I."/>
            <person name="Fuhrman J.A."/>
        </authorList>
    </citation>
    <scope>NUCLEOTIDE SEQUENCE [LARGE SCALE GENOMIC DNA]</scope>
    <source>
        <strain evidence="5 6">DSW-1</strain>
    </source>
</reference>
<evidence type="ECO:0000256" key="2">
    <source>
        <dbReference type="ARBA" id="ARBA00022643"/>
    </source>
</evidence>
<dbReference type="PATRIC" id="fig|1300343.5.peg.862"/>
<gene>
    <name evidence="5" type="ORF">NV36_09885</name>
</gene>
<evidence type="ECO:0000256" key="1">
    <source>
        <dbReference type="ARBA" id="ARBA00022630"/>
    </source>
</evidence>
<organism evidence="5 6">
    <name type="scientific">Dokdonia donghaensis DSW-1</name>
    <dbReference type="NCBI Taxonomy" id="1300343"/>
    <lineage>
        <taxon>Bacteria</taxon>
        <taxon>Pseudomonadati</taxon>
        <taxon>Bacteroidota</taxon>
        <taxon>Flavobacteriia</taxon>
        <taxon>Flavobacteriales</taxon>
        <taxon>Flavobacteriaceae</taxon>
        <taxon>Dokdonia</taxon>
    </lineage>
</organism>
<dbReference type="OrthoDB" id="5760647at2"/>
<sequence length="163" mass="18662">MKKKTIRAIAPLQSWDIFSEGLAQNSIKARKKAEREQLAIFKKKHKWTIDVTAITDYDYTTIVVTDHTQHIQWVNAGFSDMTGYPKSYAIGKHPRFLQGAKTSPQVREEIKTHLNKGAVVERQLLNYKKDGTPYLCDIKIIPLHNSKSEITHFMALEKPARVA</sequence>
<protein>
    <recommendedName>
        <fullName evidence="4">PAS domain-containing protein</fullName>
    </recommendedName>
</protein>
<keyword evidence="1" id="KW-0285">Flavoprotein</keyword>
<evidence type="ECO:0000313" key="5">
    <source>
        <dbReference type="EMBL" id="KGO07115.1"/>
    </source>
</evidence>
<dbReference type="PANTHER" id="PTHR47429:SF2">
    <property type="entry name" value="PROTEIN TWIN LOV 1"/>
    <property type="match status" value="1"/>
</dbReference>
<dbReference type="AlphaFoldDB" id="A0A0A2H393"/>
<keyword evidence="6" id="KW-1185">Reference proteome</keyword>
<dbReference type="Proteomes" id="UP000030140">
    <property type="component" value="Unassembled WGS sequence"/>
</dbReference>
<dbReference type="KEGG" id="ddo:I597_0851"/>
<dbReference type="InterPro" id="IPR035965">
    <property type="entry name" value="PAS-like_dom_sf"/>
</dbReference>
<feature type="domain" description="PAS" evidence="4">
    <location>
        <begin position="62"/>
        <end position="153"/>
    </location>
</feature>
<dbReference type="Pfam" id="PF13426">
    <property type="entry name" value="PAS_9"/>
    <property type="match status" value="1"/>
</dbReference>
<keyword evidence="2" id="KW-0288">FMN</keyword>
<evidence type="ECO:0000313" key="6">
    <source>
        <dbReference type="Proteomes" id="UP000030140"/>
    </source>
</evidence>
<dbReference type="InterPro" id="IPR000014">
    <property type="entry name" value="PAS"/>
</dbReference>
<dbReference type="NCBIfam" id="TIGR00229">
    <property type="entry name" value="sensory_box"/>
    <property type="match status" value="1"/>
</dbReference>
<dbReference type="EMBL" id="JSAQ01000001">
    <property type="protein sequence ID" value="KGO07115.1"/>
    <property type="molecule type" value="Genomic_DNA"/>
</dbReference>
<dbReference type="PANTHER" id="PTHR47429">
    <property type="entry name" value="PROTEIN TWIN LOV 1"/>
    <property type="match status" value="1"/>
</dbReference>
<evidence type="ECO:0000259" key="4">
    <source>
        <dbReference type="Pfam" id="PF13426"/>
    </source>
</evidence>
<dbReference type="SUPFAM" id="SSF55785">
    <property type="entry name" value="PYP-like sensor domain (PAS domain)"/>
    <property type="match status" value="1"/>
</dbReference>
<accession>A0A0A2H393</accession>
<proteinExistence type="predicted"/>
<dbReference type="RefSeq" id="WP_035326728.1">
    <property type="nucleotide sequence ID" value="NZ_CP015125.1"/>
</dbReference>
<comment type="caution">
    <text evidence="5">The sequence shown here is derived from an EMBL/GenBank/DDBJ whole genome shotgun (WGS) entry which is preliminary data.</text>
</comment>
<name>A0A0A2H393_9FLAO</name>